<organism evidence="1 2">
    <name type="scientific">Sphingomonas anseongensis</name>
    <dbReference type="NCBI Taxonomy" id="2908207"/>
    <lineage>
        <taxon>Bacteria</taxon>
        <taxon>Pseudomonadati</taxon>
        <taxon>Pseudomonadota</taxon>
        <taxon>Alphaproteobacteria</taxon>
        <taxon>Sphingomonadales</taxon>
        <taxon>Sphingomonadaceae</taxon>
        <taxon>Sphingomonas</taxon>
    </lineage>
</organism>
<dbReference type="PROSITE" id="PS51257">
    <property type="entry name" value="PROKAR_LIPOPROTEIN"/>
    <property type="match status" value="1"/>
</dbReference>
<name>A0ABT0RE85_9SPHN</name>
<reference evidence="1" key="1">
    <citation type="submission" date="2022-05" db="EMBL/GenBank/DDBJ databases">
        <authorList>
            <person name="Jo J.-H."/>
            <person name="Im W.-T."/>
        </authorList>
    </citation>
    <scope>NUCLEOTIDE SEQUENCE</scope>
    <source>
        <strain evidence="1">RG327</strain>
    </source>
</reference>
<protein>
    <recommendedName>
        <fullName evidence="3">Lipoprotein</fullName>
    </recommendedName>
</protein>
<evidence type="ECO:0008006" key="3">
    <source>
        <dbReference type="Google" id="ProtNLM"/>
    </source>
</evidence>
<proteinExistence type="predicted"/>
<accession>A0ABT0RE85</accession>
<dbReference type="RefSeq" id="WP_249867520.1">
    <property type="nucleotide sequence ID" value="NZ_JAMGBC010000001.1"/>
</dbReference>
<keyword evidence="2" id="KW-1185">Reference proteome</keyword>
<evidence type="ECO:0000313" key="2">
    <source>
        <dbReference type="Proteomes" id="UP001165343"/>
    </source>
</evidence>
<evidence type="ECO:0000313" key="1">
    <source>
        <dbReference type="EMBL" id="MCL6678574.1"/>
    </source>
</evidence>
<comment type="caution">
    <text evidence="1">The sequence shown here is derived from an EMBL/GenBank/DDBJ whole genome shotgun (WGS) entry which is preliminary data.</text>
</comment>
<dbReference type="Proteomes" id="UP001165343">
    <property type="component" value="Unassembled WGS sequence"/>
</dbReference>
<sequence length="210" mass="22155">MKLRIASIIAIALLAGCTRKGNLEDGGIYTVRSNCPQVAIPAATGDITLFNPTGSTDASAIDVEAAITDVRDNCQDSGSEVISTATFNVVATRSDASQPRQVLLPFFDVVVQAGNKVVAKRLGSVALDFPAGSFRAQTSAQATARISRSAASLPENIREMLTRPRKVGDPDAAIDPLADPAVRDAVAKATFQHLVGFQLTADQLRYNATR</sequence>
<dbReference type="EMBL" id="JAMGBC010000001">
    <property type="protein sequence ID" value="MCL6678574.1"/>
    <property type="molecule type" value="Genomic_DNA"/>
</dbReference>
<gene>
    <name evidence="1" type="ORF">LZ519_04480</name>
</gene>